<dbReference type="Gene3D" id="3.40.50.620">
    <property type="entry name" value="HUPs"/>
    <property type="match status" value="1"/>
</dbReference>
<dbReference type="EC" id="6.3.5.4" evidence="2"/>
<dbReference type="RefSeq" id="WP_096341743.1">
    <property type="nucleotide sequence ID" value="NZ_NWMW01000001.1"/>
</dbReference>
<evidence type="ECO:0000259" key="4">
    <source>
        <dbReference type="Pfam" id="PF00733"/>
    </source>
</evidence>
<dbReference type="SUPFAM" id="SSF56235">
    <property type="entry name" value="N-terminal nucleophile aminohydrolases (Ntn hydrolases)"/>
    <property type="match status" value="1"/>
</dbReference>
<comment type="caution">
    <text evidence="5">The sequence shown here is derived from an EMBL/GenBank/DDBJ whole genome shotgun (WGS) entry which is preliminary data.</text>
</comment>
<dbReference type="GO" id="GO:0006529">
    <property type="term" value="P:asparagine biosynthetic process"/>
    <property type="evidence" value="ECO:0007669"/>
    <property type="project" value="InterPro"/>
</dbReference>
<gene>
    <name evidence="5" type="ORF">COC42_02805</name>
</gene>
<reference evidence="5 6" key="1">
    <citation type="submission" date="2017-09" db="EMBL/GenBank/DDBJ databases">
        <title>Sphingomonas spermidinifaciens 9NM-10, whole genome shotgun sequence.</title>
        <authorList>
            <person name="Feng G."/>
            <person name="Zhu H."/>
        </authorList>
    </citation>
    <scope>NUCLEOTIDE SEQUENCE [LARGE SCALE GENOMIC DNA]</scope>
    <source>
        <strain evidence="5 6">9NM-10</strain>
    </source>
</reference>
<keyword evidence="6" id="KW-1185">Reference proteome</keyword>
<dbReference type="PANTHER" id="PTHR43284:SF1">
    <property type="entry name" value="ASPARAGINE SYNTHETASE"/>
    <property type="match status" value="1"/>
</dbReference>
<dbReference type="OrthoDB" id="7053173at2"/>
<sequence length="569" mass="60687">MGSWCLLVGTGGDTDKVEAVAVALTRSGALRRERTGAGLTLLASDAVTVRPLGDGILLGHLFTRSADPASDTASRPPDDDGTAFVRRHWGAYVAVRPAADGIELLRDPSGMAPCYMARSGSVWLVTDAPRLLFAHGLLTPSIDWRIVAASLVSHDWRGEQTALAGVEEVLPGTVVSVGPRGLVRRRVWDAWDFARPAPGQDLSAEALAETIDRCMAAWAGVYRRPLIEISGGLDSAVVAAALVRRAEAPQLITFAAGPGDPTELGYAQAIADELGLPLEITHPQVEDVDLTRSHACDLPRPNARAFTQAADALSRAHAGAIGADAFASGGGGDDLFGYRQSIAPAIDRLWSEGPRFAVIRTLDDIARVSHATSWEAVTRFVRRMVARRQVGTDRNDIRLLAPEARGLAAVPHSAEACGNGSMPGKAAHVRAIATLSNHLEGHGRASFAPVLFPLLSQPIVEFCLAVPSWRWCEGGENRALARRAFADRLPTCVIERRSKGAFDGFCARLFDRNRGLVGELLLEGGLAGQGILDRAAVEAAIRNPAPSGELVMRLLALVDAEAWLRNWSE</sequence>
<dbReference type="InterPro" id="IPR051786">
    <property type="entry name" value="ASN_synthetase/amidase"/>
</dbReference>
<comment type="catalytic activity">
    <reaction evidence="3">
        <text>L-aspartate + L-glutamine + ATP + H2O = L-asparagine + L-glutamate + AMP + diphosphate + H(+)</text>
        <dbReference type="Rhea" id="RHEA:12228"/>
        <dbReference type="ChEBI" id="CHEBI:15377"/>
        <dbReference type="ChEBI" id="CHEBI:15378"/>
        <dbReference type="ChEBI" id="CHEBI:29985"/>
        <dbReference type="ChEBI" id="CHEBI:29991"/>
        <dbReference type="ChEBI" id="CHEBI:30616"/>
        <dbReference type="ChEBI" id="CHEBI:33019"/>
        <dbReference type="ChEBI" id="CHEBI:58048"/>
        <dbReference type="ChEBI" id="CHEBI:58359"/>
        <dbReference type="ChEBI" id="CHEBI:456215"/>
        <dbReference type="EC" id="6.3.5.4"/>
    </reaction>
</comment>
<evidence type="ECO:0000256" key="1">
    <source>
        <dbReference type="ARBA" id="ARBA00005187"/>
    </source>
</evidence>
<feature type="domain" description="Asparagine synthetase" evidence="4">
    <location>
        <begin position="227"/>
        <end position="565"/>
    </location>
</feature>
<evidence type="ECO:0000256" key="2">
    <source>
        <dbReference type="ARBA" id="ARBA00012737"/>
    </source>
</evidence>
<dbReference type="Pfam" id="PF00733">
    <property type="entry name" value="Asn_synthase"/>
    <property type="match status" value="1"/>
</dbReference>
<evidence type="ECO:0000313" key="6">
    <source>
        <dbReference type="Proteomes" id="UP000218366"/>
    </source>
</evidence>
<dbReference type="EMBL" id="NWMW01000001">
    <property type="protein sequence ID" value="PCD03344.1"/>
    <property type="molecule type" value="Genomic_DNA"/>
</dbReference>
<dbReference type="AlphaFoldDB" id="A0A2A4B6S9"/>
<proteinExistence type="predicted"/>
<comment type="pathway">
    <text evidence="1">Amino-acid biosynthesis; L-asparagine biosynthesis; L-asparagine from L-aspartate (L-Gln route): step 1/1.</text>
</comment>
<evidence type="ECO:0000256" key="3">
    <source>
        <dbReference type="ARBA" id="ARBA00048741"/>
    </source>
</evidence>
<evidence type="ECO:0000313" key="5">
    <source>
        <dbReference type="EMBL" id="PCD03344.1"/>
    </source>
</evidence>
<protein>
    <recommendedName>
        <fullName evidence="2">asparagine synthase (glutamine-hydrolyzing)</fullName>
        <ecNumber evidence="2">6.3.5.4</ecNumber>
    </recommendedName>
</protein>
<dbReference type="Proteomes" id="UP000218366">
    <property type="component" value="Unassembled WGS sequence"/>
</dbReference>
<accession>A0A2A4B6S9</accession>
<dbReference type="InterPro" id="IPR001962">
    <property type="entry name" value="Asn_synthase"/>
</dbReference>
<dbReference type="SUPFAM" id="SSF52402">
    <property type="entry name" value="Adenine nucleotide alpha hydrolases-like"/>
    <property type="match status" value="1"/>
</dbReference>
<dbReference type="InterPro" id="IPR014729">
    <property type="entry name" value="Rossmann-like_a/b/a_fold"/>
</dbReference>
<dbReference type="InterPro" id="IPR029055">
    <property type="entry name" value="Ntn_hydrolases_N"/>
</dbReference>
<name>A0A2A4B6S9_9SPHN</name>
<dbReference type="CDD" id="cd01991">
    <property type="entry name" value="Asn_synthase_B_C"/>
    <property type="match status" value="1"/>
</dbReference>
<dbReference type="GO" id="GO:0004066">
    <property type="term" value="F:asparagine synthase (glutamine-hydrolyzing) activity"/>
    <property type="evidence" value="ECO:0007669"/>
    <property type="project" value="UniProtKB-EC"/>
</dbReference>
<organism evidence="5 6">
    <name type="scientific">Sphingomonas spermidinifaciens</name>
    <dbReference type="NCBI Taxonomy" id="1141889"/>
    <lineage>
        <taxon>Bacteria</taxon>
        <taxon>Pseudomonadati</taxon>
        <taxon>Pseudomonadota</taxon>
        <taxon>Alphaproteobacteria</taxon>
        <taxon>Sphingomonadales</taxon>
        <taxon>Sphingomonadaceae</taxon>
        <taxon>Sphingomonas</taxon>
    </lineage>
</organism>
<dbReference type="PANTHER" id="PTHR43284">
    <property type="entry name" value="ASPARAGINE SYNTHETASE (GLUTAMINE-HYDROLYZING)"/>
    <property type="match status" value="1"/>
</dbReference>